<comment type="caution">
    <text evidence="2">The sequence shown here is derived from an EMBL/GenBank/DDBJ whole genome shotgun (WGS) entry which is preliminary data.</text>
</comment>
<keyword evidence="3" id="KW-1185">Reference proteome</keyword>
<name>A0A545UDW9_9GAMM</name>
<dbReference type="InterPro" id="IPR012338">
    <property type="entry name" value="Beta-lactam/transpept-like"/>
</dbReference>
<dbReference type="InterPro" id="IPR001466">
    <property type="entry name" value="Beta-lactam-related"/>
</dbReference>
<proteinExistence type="predicted"/>
<evidence type="ECO:0000259" key="1">
    <source>
        <dbReference type="Pfam" id="PF00144"/>
    </source>
</evidence>
<organism evidence="2 3">
    <name type="scientific">Aliikangiella coralliicola</name>
    <dbReference type="NCBI Taxonomy" id="2592383"/>
    <lineage>
        <taxon>Bacteria</taxon>
        <taxon>Pseudomonadati</taxon>
        <taxon>Pseudomonadota</taxon>
        <taxon>Gammaproteobacteria</taxon>
        <taxon>Oceanospirillales</taxon>
        <taxon>Pleioneaceae</taxon>
        <taxon>Aliikangiella</taxon>
    </lineage>
</organism>
<accession>A0A545UDW9</accession>
<evidence type="ECO:0000313" key="3">
    <source>
        <dbReference type="Proteomes" id="UP000315439"/>
    </source>
</evidence>
<gene>
    <name evidence="2" type="ORF">FLL46_12190</name>
</gene>
<dbReference type="EMBL" id="VIKS01000007">
    <property type="protein sequence ID" value="TQV87623.1"/>
    <property type="molecule type" value="Genomic_DNA"/>
</dbReference>
<dbReference type="RefSeq" id="WP_142893801.1">
    <property type="nucleotide sequence ID" value="NZ_ML660164.1"/>
</dbReference>
<reference evidence="2 3" key="1">
    <citation type="submission" date="2019-07" db="EMBL/GenBank/DDBJ databases">
        <title>Draft genome for Aliikangiella sp. M105.</title>
        <authorList>
            <person name="Wang G."/>
        </authorList>
    </citation>
    <scope>NUCLEOTIDE SEQUENCE [LARGE SCALE GENOMIC DNA]</scope>
    <source>
        <strain evidence="2 3">M105</strain>
    </source>
</reference>
<dbReference type="Proteomes" id="UP000315439">
    <property type="component" value="Unassembled WGS sequence"/>
</dbReference>
<feature type="domain" description="Beta-lactamase-related" evidence="1">
    <location>
        <begin position="40"/>
        <end position="366"/>
    </location>
</feature>
<evidence type="ECO:0000313" key="2">
    <source>
        <dbReference type="EMBL" id="TQV87623.1"/>
    </source>
</evidence>
<dbReference type="OrthoDB" id="9799367at2"/>
<dbReference type="Pfam" id="PF00144">
    <property type="entry name" value="Beta-lactamase"/>
    <property type="match status" value="1"/>
</dbReference>
<dbReference type="SUPFAM" id="SSF56601">
    <property type="entry name" value="beta-lactamase/transpeptidase-like"/>
    <property type="match status" value="1"/>
</dbReference>
<sequence>MHNLPVLLLIVFVFTGCGGSGSETTAPPPDTSINMNKVLDDFIANNSHIASISMLVVKNGNVIFSHGAGFFDAEKSKVPTEETLYKTSSIAKLIISVAVMQLVESDQLNIDQDISQYLDFQVRHRDFPEKVITTKMLMQHAASLANPAPGEVVDDLFLSFDPTDILQLHPLIEDVLTPGNAAYKETIWLTEEPGTLYKNSNFGMVLLSYLVEKLSGQHFIDYCQQNIFGPLNMNNTSHYFPALALNHVATLYDGNNSITAPSSNWFYPISGLYTSTGDWANFMRAILNGGSLNGSQILQSDSVNQLLNMTTPTNNQLAYNSSIGLIWRQAQANPGWVGHTGAGTQVTHVTELNPENNIGYVVFTNEGRIDALIGPGGSLNVVIHQWLQQQID</sequence>
<dbReference type="PANTHER" id="PTHR43283">
    <property type="entry name" value="BETA-LACTAMASE-RELATED"/>
    <property type="match status" value="1"/>
</dbReference>
<dbReference type="AlphaFoldDB" id="A0A545UDW9"/>
<dbReference type="InterPro" id="IPR050789">
    <property type="entry name" value="Diverse_Enzym_Activities"/>
</dbReference>
<protein>
    <submittedName>
        <fullName evidence="2">Beta-lactamase family protein</fullName>
    </submittedName>
</protein>
<dbReference type="Gene3D" id="3.40.710.10">
    <property type="entry name" value="DD-peptidase/beta-lactamase superfamily"/>
    <property type="match status" value="1"/>
</dbReference>